<evidence type="ECO:0000256" key="2">
    <source>
        <dbReference type="ARBA" id="ARBA00004141"/>
    </source>
</evidence>
<accession>A0A1B7LHI4</accession>
<organism evidence="14 15">
    <name type="scientific">Desulfotomaculum copahuensis</name>
    <dbReference type="NCBI Taxonomy" id="1838280"/>
    <lineage>
        <taxon>Bacteria</taxon>
        <taxon>Bacillati</taxon>
        <taxon>Bacillota</taxon>
        <taxon>Clostridia</taxon>
        <taxon>Eubacteriales</taxon>
        <taxon>Desulfotomaculaceae</taxon>
        <taxon>Desulfotomaculum</taxon>
    </lineage>
</organism>
<evidence type="ECO:0000256" key="4">
    <source>
        <dbReference type="ARBA" id="ARBA00022670"/>
    </source>
</evidence>
<feature type="transmembrane region" description="Helical" evidence="12">
    <location>
        <begin position="165"/>
        <end position="198"/>
    </location>
</feature>
<reference evidence="14 15" key="1">
    <citation type="submission" date="2016-04" db="EMBL/GenBank/DDBJ databases">
        <authorList>
            <person name="Evans L.H."/>
            <person name="Alamgir A."/>
            <person name="Owens N."/>
            <person name="Weber N.D."/>
            <person name="Virtaneva K."/>
            <person name="Barbian K."/>
            <person name="Babar A."/>
            <person name="Rosenke K."/>
        </authorList>
    </citation>
    <scope>NUCLEOTIDE SEQUENCE [LARGE SCALE GENOMIC DNA]</scope>
    <source>
        <strain evidence="14 15">LMa1</strain>
    </source>
</reference>
<feature type="domain" description="Peptidase M50" evidence="13">
    <location>
        <begin position="37"/>
        <end position="103"/>
    </location>
</feature>
<comment type="subcellular location">
    <subcellularLocation>
        <location evidence="2">Membrane</location>
        <topology evidence="2">Multi-pass membrane protein</topology>
    </subcellularLocation>
</comment>
<keyword evidence="5 12" id="KW-0812">Transmembrane</keyword>
<name>A0A1B7LHI4_9FIRM</name>
<sequence length="293" mass="31708">MRAGRVMGVDLYVNNFFLLLLALFFIAGVLGKGLIAFSVVLIHEFAHVAAARRLGVPVSDVELLPFGGVTRMGGDLVMDPVKEVYVAAAGPASNLIMAALGVAMKNYGLWHNELGPFFLQCNLLIAAFNLLPALPLDGGRVYRAHLARQSGIREATCRAAGLGQWWAAAIAVLGAAGLVTGYSGLDILITGLFLFYAATRERSMAPYLFMGQLAQKKSELFRAGVLPAEIMVSLEDVLLKEIIKPFLPRKFHLVLVLNRQWQYRGMVTEAQIIDGLLAHGLDLPVGKLPPVAE</sequence>
<dbReference type="GO" id="GO:0046872">
    <property type="term" value="F:metal ion binding"/>
    <property type="evidence" value="ECO:0007669"/>
    <property type="project" value="UniProtKB-KW"/>
</dbReference>
<evidence type="ECO:0000256" key="3">
    <source>
        <dbReference type="ARBA" id="ARBA00007931"/>
    </source>
</evidence>
<dbReference type="PANTHER" id="PTHR39188:SF3">
    <property type="entry name" value="STAGE IV SPORULATION PROTEIN FB"/>
    <property type="match status" value="1"/>
</dbReference>
<dbReference type="PANTHER" id="PTHR39188">
    <property type="entry name" value="MEMBRANE-ASSOCIATED ZINC METALLOPROTEASE M50B"/>
    <property type="match status" value="1"/>
</dbReference>
<keyword evidence="4" id="KW-0645">Protease</keyword>
<evidence type="ECO:0000256" key="6">
    <source>
        <dbReference type="ARBA" id="ARBA00022723"/>
    </source>
</evidence>
<comment type="cofactor">
    <cofactor evidence="1">
        <name>Zn(2+)</name>
        <dbReference type="ChEBI" id="CHEBI:29105"/>
    </cofactor>
</comment>
<dbReference type="GO" id="GO:0008237">
    <property type="term" value="F:metallopeptidase activity"/>
    <property type="evidence" value="ECO:0007669"/>
    <property type="project" value="UniProtKB-KW"/>
</dbReference>
<keyword evidence="10" id="KW-0482">Metalloprotease</keyword>
<keyword evidence="9 12" id="KW-1133">Transmembrane helix</keyword>
<comment type="similarity">
    <text evidence="3">Belongs to the peptidase M50B family.</text>
</comment>
<protein>
    <submittedName>
        <fullName evidence="14">Peptidase M50</fullName>
    </submittedName>
</protein>
<evidence type="ECO:0000256" key="5">
    <source>
        <dbReference type="ARBA" id="ARBA00022692"/>
    </source>
</evidence>
<evidence type="ECO:0000256" key="7">
    <source>
        <dbReference type="ARBA" id="ARBA00022801"/>
    </source>
</evidence>
<dbReference type="OrthoDB" id="166377at2"/>
<dbReference type="AlphaFoldDB" id="A0A1B7LHI4"/>
<evidence type="ECO:0000259" key="13">
    <source>
        <dbReference type="Pfam" id="PF02163"/>
    </source>
</evidence>
<gene>
    <name evidence="14" type="ORF">A6M21_05460</name>
</gene>
<dbReference type="STRING" id="1838280.A6M21_05460"/>
<evidence type="ECO:0000256" key="1">
    <source>
        <dbReference type="ARBA" id="ARBA00001947"/>
    </source>
</evidence>
<keyword evidence="7" id="KW-0378">Hydrolase</keyword>
<dbReference type="Pfam" id="PF02163">
    <property type="entry name" value="Peptidase_M50"/>
    <property type="match status" value="1"/>
</dbReference>
<evidence type="ECO:0000313" key="15">
    <source>
        <dbReference type="Proteomes" id="UP000078532"/>
    </source>
</evidence>
<dbReference type="Proteomes" id="UP000078532">
    <property type="component" value="Unassembled WGS sequence"/>
</dbReference>
<dbReference type="EMBL" id="LYVF01000054">
    <property type="protein sequence ID" value="OAT85568.1"/>
    <property type="molecule type" value="Genomic_DNA"/>
</dbReference>
<keyword evidence="8" id="KW-0862">Zinc</keyword>
<dbReference type="GO" id="GO:0006508">
    <property type="term" value="P:proteolysis"/>
    <property type="evidence" value="ECO:0007669"/>
    <property type="project" value="UniProtKB-KW"/>
</dbReference>
<keyword evidence="6" id="KW-0479">Metal-binding</keyword>
<evidence type="ECO:0000256" key="11">
    <source>
        <dbReference type="ARBA" id="ARBA00023136"/>
    </source>
</evidence>
<dbReference type="GO" id="GO:0016020">
    <property type="term" value="C:membrane"/>
    <property type="evidence" value="ECO:0007669"/>
    <property type="project" value="UniProtKB-SubCell"/>
</dbReference>
<keyword evidence="15" id="KW-1185">Reference proteome</keyword>
<proteinExistence type="inferred from homology"/>
<dbReference type="RefSeq" id="WP_066666706.1">
    <property type="nucleotide sequence ID" value="NZ_LYVF01000054.1"/>
</dbReference>
<evidence type="ECO:0000256" key="12">
    <source>
        <dbReference type="SAM" id="Phobius"/>
    </source>
</evidence>
<dbReference type="InterPro" id="IPR008915">
    <property type="entry name" value="Peptidase_M50"/>
</dbReference>
<evidence type="ECO:0000256" key="10">
    <source>
        <dbReference type="ARBA" id="ARBA00023049"/>
    </source>
</evidence>
<evidence type="ECO:0000256" key="8">
    <source>
        <dbReference type="ARBA" id="ARBA00022833"/>
    </source>
</evidence>
<evidence type="ECO:0000313" key="14">
    <source>
        <dbReference type="EMBL" id="OAT85568.1"/>
    </source>
</evidence>
<keyword evidence="11 12" id="KW-0472">Membrane</keyword>
<comment type="caution">
    <text evidence="14">The sequence shown here is derived from an EMBL/GenBank/DDBJ whole genome shotgun (WGS) entry which is preliminary data.</text>
</comment>
<feature type="transmembrane region" description="Helical" evidence="12">
    <location>
        <begin position="114"/>
        <end position="134"/>
    </location>
</feature>
<dbReference type="CDD" id="cd06161">
    <property type="entry name" value="S2P-M50_SpoIVFB"/>
    <property type="match status" value="1"/>
</dbReference>
<evidence type="ECO:0000256" key="9">
    <source>
        <dbReference type="ARBA" id="ARBA00022989"/>
    </source>
</evidence>